<evidence type="ECO:0000256" key="8">
    <source>
        <dbReference type="ARBA" id="ARBA00023157"/>
    </source>
</evidence>
<dbReference type="RefSeq" id="WP_146783303.1">
    <property type="nucleotide sequence ID" value="NZ_BAABIO010000006.1"/>
</dbReference>
<evidence type="ECO:0000256" key="4">
    <source>
        <dbReference type="ARBA" id="ARBA00022729"/>
    </source>
</evidence>
<dbReference type="PANTHER" id="PTHR47466:SF1">
    <property type="entry name" value="METALLOPROTEASE MEP1 (AFU_ORTHOLOGUE AFUA_1G07730)-RELATED"/>
    <property type="match status" value="1"/>
</dbReference>
<evidence type="ECO:0000256" key="2">
    <source>
        <dbReference type="ARBA" id="ARBA00022670"/>
    </source>
</evidence>
<evidence type="ECO:0000256" key="5">
    <source>
        <dbReference type="ARBA" id="ARBA00022801"/>
    </source>
</evidence>
<sequence length="320" mass="35614">MQKISFLLGVALLLAACQKTARPDVENKATETQNRKCASEEVLQAQLAADPSLRQRMKDIEDFTQNLIARGKLTRTEAVSGTVPVVVHVLYNTPQQNISDAQIKSQVDVLNEDFNLQNKDISGVPSVFVPREGTIGFRFQLAQTIRKQTSVTTWLPNDDMKYSSKGGDDVVDPDHKLNLWVCNLGDGLLGYAQFPGGKPATDGVVIGYFCFGRTGGKLEPRFDKGRTATHEIGHWMNLRHIWGDKTCGNDLVDDTPQATTYNFGCPSFPKYNSCNSGEIEMTMNYMDYTDDACMYMFTKGQSNRMNAVFFNGGPRSAFFQ</sequence>
<dbReference type="Proteomes" id="UP000321204">
    <property type="component" value="Chromosome"/>
</dbReference>
<keyword evidence="8" id="KW-1015">Disulfide bond</keyword>
<keyword evidence="4 9" id="KW-0732">Signal</keyword>
<dbReference type="GO" id="GO:0008237">
    <property type="term" value="F:metallopeptidase activity"/>
    <property type="evidence" value="ECO:0007669"/>
    <property type="project" value="UniProtKB-KW"/>
</dbReference>
<dbReference type="AlphaFoldDB" id="A0A5B8UFE4"/>
<dbReference type="Pfam" id="PF05572">
    <property type="entry name" value="Peptidase_M43"/>
    <property type="match status" value="1"/>
</dbReference>
<proteinExistence type="inferred from homology"/>
<evidence type="ECO:0000313" key="11">
    <source>
        <dbReference type="EMBL" id="QEC55162.1"/>
    </source>
</evidence>
<gene>
    <name evidence="11" type="ORF">FSB75_04325</name>
</gene>
<dbReference type="KEGG" id="fgg:FSB75_04325"/>
<dbReference type="SUPFAM" id="SSF55486">
    <property type="entry name" value="Metalloproteases ('zincins'), catalytic domain"/>
    <property type="match status" value="1"/>
</dbReference>
<dbReference type="Gene3D" id="3.40.390.10">
    <property type="entry name" value="Collagenase (Catalytic Domain)"/>
    <property type="match status" value="1"/>
</dbReference>
<evidence type="ECO:0000256" key="6">
    <source>
        <dbReference type="ARBA" id="ARBA00022833"/>
    </source>
</evidence>
<keyword evidence="7 11" id="KW-0482">Metalloprotease</keyword>
<keyword evidence="2 11" id="KW-0645">Protease</keyword>
<feature type="domain" description="Peptidase M43 pregnancy-associated plasma-A" evidence="10">
    <location>
        <begin position="223"/>
        <end position="308"/>
    </location>
</feature>
<organism evidence="11 12">
    <name type="scientific">Flavisolibacter ginsenosidimutans</name>
    <dbReference type="NCBI Taxonomy" id="661481"/>
    <lineage>
        <taxon>Bacteria</taxon>
        <taxon>Pseudomonadati</taxon>
        <taxon>Bacteroidota</taxon>
        <taxon>Chitinophagia</taxon>
        <taxon>Chitinophagales</taxon>
        <taxon>Chitinophagaceae</taxon>
        <taxon>Flavisolibacter</taxon>
    </lineage>
</organism>
<evidence type="ECO:0000256" key="1">
    <source>
        <dbReference type="ARBA" id="ARBA00008721"/>
    </source>
</evidence>
<evidence type="ECO:0000256" key="9">
    <source>
        <dbReference type="SAM" id="SignalP"/>
    </source>
</evidence>
<dbReference type="PANTHER" id="PTHR47466">
    <property type="match status" value="1"/>
</dbReference>
<dbReference type="OrthoDB" id="6278496at2"/>
<reference evidence="11 12" key="1">
    <citation type="journal article" date="2015" name="Int. J. Syst. Evol. Microbiol.">
        <title>Flavisolibacter ginsenosidimutans sp. nov., with ginsenoside-converting activity isolated from soil used for cultivating ginseng.</title>
        <authorList>
            <person name="Zhao Y."/>
            <person name="Liu Q."/>
            <person name="Kang M.S."/>
            <person name="Jin F."/>
            <person name="Yu H."/>
            <person name="Im W.T."/>
        </authorList>
    </citation>
    <scope>NUCLEOTIDE SEQUENCE [LARGE SCALE GENOMIC DNA]</scope>
    <source>
        <strain evidence="11 12">Gsoil 636</strain>
    </source>
</reference>
<comment type="similarity">
    <text evidence="1">Belongs to the peptidase M43B family.</text>
</comment>
<evidence type="ECO:0000256" key="3">
    <source>
        <dbReference type="ARBA" id="ARBA00022723"/>
    </source>
</evidence>
<keyword evidence="6" id="KW-0862">Zinc</keyword>
<keyword evidence="5" id="KW-0378">Hydrolase</keyword>
<keyword evidence="3" id="KW-0479">Metal-binding</keyword>
<keyword evidence="12" id="KW-1185">Reference proteome</keyword>
<dbReference type="GO" id="GO:0006508">
    <property type="term" value="P:proteolysis"/>
    <property type="evidence" value="ECO:0007669"/>
    <property type="project" value="UniProtKB-KW"/>
</dbReference>
<dbReference type="GO" id="GO:0046872">
    <property type="term" value="F:metal ion binding"/>
    <property type="evidence" value="ECO:0007669"/>
    <property type="project" value="UniProtKB-KW"/>
</dbReference>
<name>A0A5B8UFE4_9BACT</name>
<protein>
    <submittedName>
        <fullName evidence="11">Zinc metalloprotease</fullName>
    </submittedName>
</protein>
<accession>A0A5B8UFE4</accession>
<feature type="chain" id="PRO_5022727655" evidence="9">
    <location>
        <begin position="22"/>
        <end position="320"/>
    </location>
</feature>
<dbReference type="InterPro" id="IPR008754">
    <property type="entry name" value="Peptidase_M43"/>
</dbReference>
<dbReference type="CDD" id="cd04275">
    <property type="entry name" value="ZnMc_pappalysin_like"/>
    <property type="match status" value="1"/>
</dbReference>
<dbReference type="PROSITE" id="PS51257">
    <property type="entry name" value="PROKAR_LIPOPROTEIN"/>
    <property type="match status" value="1"/>
</dbReference>
<evidence type="ECO:0000313" key="12">
    <source>
        <dbReference type="Proteomes" id="UP000321204"/>
    </source>
</evidence>
<feature type="signal peptide" evidence="9">
    <location>
        <begin position="1"/>
        <end position="21"/>
    </location>
</feature>
<dbReference type="EMBL" id="CP042433">
    <property type="protein sequence ID" value="QEC55162.1"/>
    <property type="molecule type" value="Genomic_DNA"/>
</dbReference>
<evidence type="ECO:0000259" key="10">
    <source>
        <dbReference type="Pfam" id="PF05572"/>
    </source>
</evidence>
<evidence type="ECO:0000256" key="7">
    <source>
        <dbReference type="ARBA" id="ARBA00023049"/>
    </source>
</evidence>
<dbReference type="InterPro" id="IPR024079">
    <property type="entry name" value="MetalloPept_cat_dom_sf"/>
</dbReference>